<dbReference type="EMBL" id="JASNQZ010000006">
    <property type="protein sequence ID" value="KAL0955638.1"/>
    <property type="molecule type" value="Genomic_DNA"/>
</dbReference>
<evidence type="ECO:0000313" key="3">
    <source>
        <dbReference type="EMBL" id="KAL0955638.1"/>
    </source>
</evidence>
<evidence type="ECO:0000313" key="4">
    <source>
        <dbReference type="Proteomes" id="UP001556367"/>
    </source>
</evidence>
<keyword evidence="2" id="KW-1133">Transmembrane helix</keyword>
<feature type="transmembrane region" description="Helical" evidence="2">
    <location>
        <begin position="27"/>
        <end position="46"/>
    </location>
</feature>
<comment type="caution">
    <text evidence="3">The sequence shown here is derived from an EMBL/GenBank/DDBJ whole genome shotgun (WGS) entry which is preliminary data.</text>
</comment>
<protein>
    <submittedName>
        <fullName evidence="3">Uncharacterized protein</fullName>
    </submittedName>
</protein>
<proteinExistence type="predicted"/>
<keyword evidence="4" id="KW-1185">Reference proteome</keyword>
<evidence type="ECO:0000256" key="1">
    <source>
        <dbReference type="SAM" id="MobiDB-lite"/>
    </source>
</evidence>
<feature type="compositionally biased region" description="Basic and acidic residues" evidence="1">
    <location>
        <begin position="9"/>
        <end position="20"/>
    </location>
</feature>
<name>A0ABR3JIP6_9AGAR</name>
<evidence type="ECO:0000256" key="2">
    <source>
        <dbReference type="SAM" id="Phobius"/>
    </source>
</evidence>
<accession>A0ABR3JIP6</accession>
<keyword evidence="2" id="KW-0812">Transmembrane</keyword>
<sequence>MRAAISLYEHPDMSSDDEKMDGKTKTVLVAAVGALTIAVASTLAVYRYPELVKFKDGASKRR</sequence>
<keyword evidence="2" id="KW-0472">Membrane</keyword>
<dbReference type="Proteomes" id="UP001556367">
    <property type="component" value="Unassembled WGS sequence"/>
</dbReference>
<reference evidence="4" key="1">
    <citation type="submission" date="2024-06" db="EMBL/GenBank/DDBJ databases">
        <title>Multi-omics analyses provide insights into the biosynthesis of the anticancer antibiotic pleurotin in Hohenbuehelia grisea.</title>
        <authorList>
            <person name="Weaver J.A."/>
            <person name="Alberti F."/>
        </authorList>
    </citation>
    <scope>NUCLEOTIDE SEQUENCE [LARGE SCALE GENOMIC DNA]</scope>
    <source>
        <strain evidence="4">T-177</strain>
    </source>
</reference>
<feature type="region of interest" description="Disordered" evidence="1">
    <location>
        <begin position="1"/>
        <end position="20"/>
    </location>
</feature>
<gene>
    <name evidence="3" type="ORF">HGRIS_001871</name>
</gene>
<organism evidence="3 4">
    <name type="scientific">Hohenbuehelia grisea</name>
    <dbReference type="NCBI Taxonomy" id="104357"/>
    <lineage>
        <taxon>Eukaryota</taxon>
        <taxon>Fungi</taxon>
        <taxon>Dikarya</taxon>
        <taxon>Basidiomycota</taxon>
        <taxon>Agaricomycotina</taxon>
        <taxon>Agaricomycetes</taxon>
        <taxon>Agaricomycetidae</taxon>
        <taxon>Agaricales</taxon>
        <taxon>Pleurotineae</taxon>
        <taxon>Pleurotaceae</taxon>
        <taxon>Hohenbuehelia</taxon>
    </lineage>
</organism>